<sequence length="297" mass="32568">MSLRFPTTLLALALLAGCATTQPQHAVVAPAPQAAAAVVRVPANDNLNAVAWSQTAIEHDLIYLQTYRDAQSRLLAAMRDPHWDALGKADRVAPFKGLKPAVILDIDETALDNSPYQARVVKGGGEFNEADWAAWCKEAQARALPGAVEFTQFAAAHGIAVIYISNRAKDLDEATLANLRQAGFPVSGPQAFLGLGTVVEDCEQAGTEKGCRRQLVARHYRVLMQFGDQIGDFVDVNANTADGRRKAVADYLPWIGTRWFVLPNPTYGSWEPALFNNDWSAPLEQRRQQKIDALRYQ</sequence>
<dbReference type="PROSITE" id="PS51257">
    <property type="entry name" value="PROKAR_LIPOPROTEIN"/>
    <property type="match status" value="1"/>
</dbReference>
<dbReference type="InterPro" id="IPR005519">
    <property type="entry name" value="Acid_phosphat_B-like"/>
</dbReference>
<dbReference type="PANTHER" id="PTHR31284">
    <property type="entry name" value="ACID PHOSPHATASE-LIKE PROTEIN"/>
    <property type="match status" value="1"/>
</dbReference>
<dbReference type="InterPro" id="IPR036412">
    <property type="entry name" value="HAD-like_sf"/>
</dbReference>
<proteinExistence type="predicted"/>
<dbReference type="PIRSF" id="PIRSF019271">
    <property type="entry name" value="Acid_Ptase_C"/>
    <property type="match status" value="1"/>
</dbReference>
<dbReference type="Proteomes" id="UP000621898">
    <property type="component" value="Unassembled WGS sequence"/>
</dbReference>
<evidence type="ECO:0000256" key="1">
    <source>
        <dbReference type="ARBA" id="ARBA00022729"/>
    </source>
</evidence>
<dbReference type="Pfam" id="PF03767">
    <property type="entry name" value="Acid_phosphat_B"/>
    <property type="match status" value="1"/>
</dbReference>
<keyword evidence="1 2" id="KW-0732">Signal</keyword>
<evidence type="ECO:0000313" key="4">
    <source>
        <dbReference type="Proteomes" id="UP000621898"/>
    </source>
</evidence>
<dbReference type="SFLD" id="SFLDS00003">
    <property type="entry name" value="Haloacid_Dehalogenase"/>
    <property type="match status" value="1"/>
</dbReference>
<gene>
    <name evidence="3" type="primary">lppC</name>
    <name evidence="3" type="ORF">GCM10008098_23110</name>
</gene>
<dbReference type="InterPro" id="IPR023214">
    <property type="entry name" value="HAD_sf"/>
</dbReference>
<reference evidence="4" key="1">
    <citation type="journal article" date="2019" name="Int. J. Syst. Evol. Microbiol.">
        <title>The Global Catalogue of Microorganisms (GCM) 10K type strain sequencing project: providing services to taxonomists for standard genome sequencing and annotation.</title>
        <authorList>
            <consortium name="The Broad Institute Genomics Platform"/>
            <consortium name="The Broad Institute Genome Sequencing Center for Infectious Disease"/>
            <person name="Wu L."/>
            <person name="Ma J."/>
        </authorList>
    </citation>
    <scope>NUCLEOTIDE SEQUENCE [LARGE SCALE GENOMIC DNA]</scope>
    <source>
        <strain evidence="4">KCTC 22232</strain>
    </source>
</reference>
<dbReference type="EMBL" id="BMXT01000002">
    <property type="protein sequence ID" value="GGY29209.1"/>
    <property type="molecule type" value="Genomic_DNA"/>
</dbReference>
<dbReference type="SFLD" id="SFLDG01125">
    <property type="entry name" value="C1.1:_Acid_Phosphatase_Like"/>
    <property type="match status" value="1"/>
</dbReference>
<evidence type="ECO:0000313" key="3">
    <source>
        <dbReference type="EMBL" id="GGY29209.1"/>
    </source>
</evidence>
<organism evidence="3 4">
    <name type="scientific">Rhodanobacter panaciterrae</name>
    <dbReference type="NCBI Taxonomy" id="490572"/>
    <lineage>
        <taxon>Bacteria</taxon>
        <taxon>Pseudomonadati</taxon>
        <taxon>Pseudomonadota</taxon>
        <taxon>Gammaproteobacteria</taxon>
        <taxon>Lysobacterales</taxon>
        <taxon>Rhodanobacteraceae</taxon>
        <taxon>Rhodanobacter</taxon>
    </lineage>
</organism>
<dbReference type="Gene3D" id="3.40.50.1000">
    <property type="entry name" value="HAD superfamily/HAD-like"/>
    <property type="match status" value="1"/>
</dbReference>
<dbReference type="RefSeq" id="WP_189441372.1">
    <property type="nucleotide sequence ID" value="NZ_BMXT01000002.1"/>
</dbReference>
<feature type="chain" id="PRO_5046536580" evidence="2">
    <location>
        <begin position="27"/>
        <end position="297"/>
    </location>
</feature>
<accession>A0ABQ2ZY73</accession>
<comment type="caution">
    <text evidence="3">The sequence shown here is derived from an EMBL/GenBank/DDBJ whole genome shotgun (WGS) entry which is preliminary data.</text>
</comment>
<name>A0ABQ2ZY73_9GAMM</name>
<evidence type="ECO:0000256" key="2">
    <source>
        <dbReference type="SAM" id="SignalP"/>
    </source>
</evidence>
<keyword evidence="3" id="KW-0449">Lipoprotein</keyword>
<keyword evidence="4" id="KW-1185">Reference proteome</keyword>
<protein>
    <submittedName>
        <fullName evidence="3">5'-nucleotidase, lipoprotein e(P4) family</fullName>
    </submittedName>
</protein>
<dbReference type="PANTHER" id="PTHR31284:SF10">
    <property type="entry name" value="ACID PHOSPHATASE-LIKE PROTEIN"/>
    <property type="match status" value="1"/>
</dbReference>
<dbReference type="InterPro" id="IPR006423">
    <property type="entry name" value="Lipo_e_P4"/>
</dbReference>
<dbReference type="SUPFAM" id="SSF56784">
    <property type="entry name" value="HAD-like"/>
    <property type="match status" value="1"/>
</dbReference>
<feature type="signal peptide" evidence="2">
    <location>
        <begin position="1"/>
        <end position="26"/>
    </location>
</feature>